<keyword evidence="1" id="KW-0645">Protease</keyword>
<evidence type="ECO:0000256" key="3">
    <source>
        <dbReference type="ARBA" id="ARBA00022807"/>
    </source>
</evidence>
<dbReference type="AlphaFoldDB" id="A0A7S3NBZ3"/>
<dbReference type="PANTHER" id="PTHR46143">
    <property type="entry name" value="CALPAIN-7"/>
    <property type="match status" value="1"/>
</dbReference>
<keyword evidence="3" id="KW-0788">Thiol protease</keyword>
<evidence type="ECO:0000256" key="2">
    <source>
        <dbReference type="ARBA" id="ARBA00022801"/>
    </source>
</evidence>
<dbReference type="GO" id="GO:0004197">
    <property type="term" value="F:cysteine-type endopeptidase activity"/>
    <property type="evidence" value="ECO:0007669"/>
    <property type="project" value="TreeGrafter"/>
</dbReference>
<dbReference type="EMBL" id="HBII01027087">
    <property type="protein sequence ID" value="CAE0352431.1"/>
    <property type="molecule type" value="Transcribed_RNA"/>
</dbReference>
<dbReference type="GO" id="GO:0006508">
    <property type="term" value="P:proteolysis"/>
    <property type="evidence" value="ECO:0007669"/>
    <property type="project" value="UniProtKB-KW"/>
</dbReference>
<evidence type="ECO:0000313" key="4">
    <source>
        <dbReference type="EMBL" id="CAE0352431.1"/>
    </source>
</evidence>
<protein>
    <submittedName>
        <fullName evidence="4">Uncharacterized protein</fullName>
    </submittedName>
</protein>
<name>A0A7S3NBZ3_9SPIT</name>
<dbReference type="PANTHER" id="PTHR46143:SF1">
    <property type="entry name" value="CALPAIN-7"/>
    <property type="match status" value="1"/>
</dbReference>
<proteinExistence type="predicted"/>
<sequence length="237" mass="27022">MRSFHPDKNSNHLSFKLFSFEGYRVIYPDDNLRAFSYSKREMCSDVFIFENSTQDESYVLAILKGDNLDQSDECQFTLDVLSFIDIDVKELPEPIIEESYEVKGKWNDKKPGGDLLSEFSIYNPNYCVEVKETVHLQIKAECGHNKIMLALFDGGKSISETPFQVITKNKNPGCFCEGFSCLELKLEPGQYTVALCTESVSKAEKYRIVLNLMENPKLTYSEDLVITNLSIANSKPK</sequence>
<organism evidence="4">
    <name type="scientific">Euplotes harpa</name>
    <dbReference type="NCBI Taxonomy" id="151035"/>
    <lineage>
        <taxon>Eukaryota</taxon>
        <taxon>Sar</taxon>
        <taxon>Alveolata</taxon>
        <taxon>Ciliophora</taxon>
        <taxon>Intramacronucleata</taxon>
        <taxon>Spirotrichea</taxon>
        <taxon>Hypotrichia</taxon>
        <taxon>Euplotida</taxon>
        <taxon>Euplotidae</taxon>
        <taxon>Euplotes</taxon>
    </lineage>
</organism>
<reference evidence="4" key="1">
    <citation type="submission" date="2021-01" db="EMBL/GenBank/DDBJ databases">
        <authorList>
            <person name="Corre E."/>
            <person name="Pelletier E."/>
            <person name="Niang G."/>
            <person name="Scheremetjew M."/>
            <person name="Finn R."/>
            <person name="Kale V."/>
            <person name="Holt S."/>
            <person name="Cochrane G."/>
            <person name="Meng A."/>
            <person name="Brown T."/>
            <person name="Cohen L."/>
        </authorList>
    </citation>
    <scope>NUCLEOTIDE SEQUENCE</scope>
    <source>
        <strain evidence="4">FSP1.4</strain>
    </source>
</reference>
<dbReference type="Gene3D" id="2.60.120.380">
    <property type="match status" value="1"/>
</dbReference>
<evidence type="ECO:0000256" key="1">
    <source>
        <dbReference type="ARBA" id="ARBA00022670"/>
    </source>
</evidence>
<gene>
    <name evidence="4" type="ORF">EHAR0213_LOCUS11347</name>
</gene>
<accession>A0A7S3NBZ3</accession>
<dbReference type="InterPro" id="IPR051297">
    <property type="entry name" value="PalB/RIM13"/>
</dbReference>
<keyword evidence="2" id="KW-0378">Hydrolase</keyword>